<protein>
    <submittedName>
        <fullName evidence="8">PLPL6</fullName>
    </submittedName>
</protein>
<dbReference type="GO" id="GO:0004622">
    <property type="term" value="F:phosphatidylcholine lysophospholipase activity"/>
    <property type="evidence" value="ECO:0007669"/>
    <property type="project" value="InterPro"/>
</dbReference>
<gene>
    <name evidence="8" type="primary">PLPL6</name>
    <name evidence="8" type="ORF">HERIO_167</name>
</gene>
<comment type="caution">
    <text evidence="5">Lacks conserved residue(s) required for the propagation of feature annotation.</text>
</comment>
<feature type="transmembrane region" description="Helical" evidence="6">
    <location>
        <begin position="14"/>
        <end position="33"/>
    </location>
</feature>
<dbReference type="PROSITE" id="PS51635">
    <property type="entry name" value="PNPLA"/>
    <property type="match status" value="1"/>
</dbReference>
<evidence type="ECO:0000256" key="1">
    <source>
        <dbReference type="ARBA" id="ARBA00006636"/>
    </source>
</evidence>
<keyword evidence="3 5" id="KW-0442">Lipid degradation</keyword>
<evidence type="ECO:0000256" key="5">
    <source>
        <dbReference type="PROSITE-ProRule" id="PRU01161"/>
    </source>
</evidence>
<evidence type="ECO:0000256" key="2">
    <source>
        <dbReference type="ARBA" id="ARBA00022801"/>
    </source>
</evidence>
<sequence length="773" mass="90009">MIDYEKINGFSKMLSIRLLLISIALLIGVVLIIKLQPKRQEEDLNEQNVKEPSCDNFLLEEIQHNKSNFIENFVRGVEAFKLNKTYILDINKKRSKTHKTVMNYSVFKVIRGEITLFYDDIMTGVFRTGDIFFTPSFISSEVELKTKNVVYVATADSKLVLYHFYPMIDSVRKIIYRKFKSVMFSIFKDGNIDLLLYGMTYERTIKPSIDDKNVYFSKYGNWNLTNFLEIYDDVFKNKNDNYINNVITDVFGIQKYTLDLFLHKYPYFFRQLFFALKNKDWSNETKVLLLIGKNIEGVSFNLYKSILALDDCKLIGYTNIEKFLSKYKVENEKKSFLLNSACVDFLLSSFIDSLTSKYVLISLDKDFDRSKCYINFFKLLSFKKFLVLNTEDSQEMDTSGYETIRLCMRRTLPKLNYYFSERITNFFMSIVYSIKIFYFRKYNKIEPIEKIERIRADHKIFDLSDYQRMARYLTGQRVGLVLGGGGARGFAHVGVLQALVEENVPIDIIGGTSMGAIIGALYSATLDVSQVYYMTQSMANTAVSWINIIFDFTFPYVSVFQGGIFKNILDKVFSDYTFDSLWLPFYCCVTDLTNRCESICTKGPLKTFLLASCSLIWFLPPVLYKNRLLIDGVYVNNVPWNYLIDKSKGVKDIIAVNVVETPDEIPSYYDADPNYAWSGLILFIKRFIFGKTNLLSHSSLQNLLIFMETDNKFKNRPTENFLLIQPNLAVYTGHSFVYIDQIISAGYECAKKEIRKWKLRKTSNRVIVRRHTI</sequence>
<keyword evidence="4 5" id="KW-0443">Lipid metabolism</keyword>
<keyword evidence="6" id="KW-0812">Transmembrane</keyword>
<dbReference type="GO" id="GO:0046470">
    <property type="term" value="P:phosphatidylcholine metabolic process"/>
    <property type="evidence" value="ECO:0007669"/>
    <property type="project" value="InterPro"/>
</dbReference>
<dbReference type="OrthoDB" id="421051at2759"/>
<dbReference type="InterPro" id="IPR016035">
    <property type="entry name" value="Acyl_Trfase/lysoPLipase"/>
</dbReference>
<dbReference type="PROSITE" id="PS01237">
    <property type="entry name" value="UPF0028"/>
    <property type="match status" value="1"/>
</dbReference>
<keyword evidence="9" id="KW-1185">Reference proteome</keyword>
<evidence type="ECO:0000256" key="6">
    <source>
        <dbReference type="SAM" id="Phobius"/>
    </source>
</evidence>
<evidence type="ECO:0000259" key="7">
    <source>
        <dbReference type="PROSITE" id="PS51635"/>
    </source>
</evidence>
<dbReference type="InterPro" id="IPR001423">
    <property type="entry name" value="LysoPLipase_patatin_CS"/>
</dbReference>
<feature type="short sequence motif" description="GXGXXG" evidence="5">
    <location>
        <begin position="484"/>
        <end position="489"/>
    </location>
</feature>
<evidence type="ECO:0000313" key="8">
    <source>
        <dbReference type="EMBL" id="ORD97987.1"/>
    </source>
</evidence>
<keyword evidence="6" id="KW-1133">Transmembrane helix</keyword>
<evidence type="ECO:0000313" key="9">
    <source>
        <dbReference type="Proteomes" id="UP000192356"/>
    </source>
</evidence>
<dbReference type="SUPFAM" id="SSF52151">
    <property type="entry name" value="FabD/lysophospholipase-like"/>
    <property type="match status" value="1"/>
</dbReference>
<feature type="active site" description="Nucleophile" evidence="5">
    <location>
        <position position="513"/>
    </location>
</feature>
<reference evidence="8 9" key="1">
    <citation type="journal article" date="2017" name="Environ. Microbiol.">
        <title>Decay of the glycolytic pathway and adaptation to intranuclear parasitism within Enterocytozoonidae microsporidia.</title>
        <authorList>
            <person name="Wiredu Boakye D."/>
            <person name="Jaroenlak P."/>
            <person name="Prachumwat A."/>
            <person name="Williams T.A."/>
            <person name="Bateman K.S."/>
            <person name="Itsathitphaisarn O."/>
            <person name="Sritunyalucksana K."/>
            <person name="Paszkiewicz K.H."/>
            <person name="Moore K.A."/>
            <person name="Stentiford G.D."/>
            <person name="Williams B.A."/>
        </authorList>
    </citation>
    <scope>NUCLEOTIDE SEQUENCE [LARGE SCALE GENOMIC DNA]</scope>
    <source>
        <strain evidence="8 9">GB1</strain>
    </source>
</reference>
<keyword evidence="2 5" id="KW-0378">Hydrolase</keyword>
<feature type="active site" description="Proton acceptor" evidence="5">
    <location>
        <position position="631"/>
    </location>
</feature>
<keyword evidence="6" id="KW-0472">Membrane</keyword>
<dbReference type="PANTHER" id="PTHR14226">
    <property type="entry name" value="NEUROPATHY TARGET ESTERASE/SWISS CHEESE D.MELANOGASTER"/>
    <property type="match status" value="1"/>
</dbReference>
<dbReference type="VEuPathDB" id="MicrosporidiaDB:HERIO_167"/>
<dbReference type="Pfam" id="PF01734">
    <property type="entry name" value="Patatin"/>
    <property type="match status" value="1"/>
</dbReference>
<evidence type="ECO:0000256" key="3">
    <source>
        <dbReference type="ARBA" id="ARBA00022963"/>
    </source>
</evidence>
<dbReference type="InterPro" id="IPR002641">
    <property type="entry name" value="PNPLA_dom"/>
</dbReference>
<dbReference type="EMBL" id="LVKB01000004">
    <property type="protein sequence ID" value="ORD97987.1"/>
    <property type="molecule type" value="Genomic_DNA"/>
</dbReference>
<dbReference type="GO" id="GO:0016042">
    <property type="term" value="P:lipid catabolic process"/>
    <property type="evidence" value="ECO:0007669"/>
    <property type="project" value="UniProtKB-UniRule"/>
</dbReference>
<feature type="domain" description="PNPLA" evidence="7">
    <location>
        <begin position="480"/>
        <end position="644"/>
    </location>
</feature>
<dbReference type="Gene3D" id="3.40.1090.10">
    <property type="entry name" value="Cytosolic phospholipase A2 catalytic domain"/>
    <property type="match status" value="2"/>
</dbReference>
<name>A0A1X0QDY4_9MICR</name>
<dbReference type="InterPro" id="IPR050301">
    <property type="entry name" value="NTE"/>
</dbReference>
<organism evidence="8 9">
    <name type="scientific">Hepatospora eriocheir</name>
    <dbReference type="NCBI Taxonomy" id="1081669"/>
    <lineage>
        <taxon>Eukaryota</taxon>
        <taxon>Fungi</taxon>
        <taxon>Fungi incertae sedis</taxon>
        <taxon>Microsporidia</taxon>
        <taxon>Hepatosporidae</taxon>
        <taxon>Hepatospora</taxon>
    </lineage>
</organism>
<accession>A0A1X0QDY4</accession>
<comment type="similarity">
    <text evidence="1">Belongs to the NTE family.</text>
</comment>
<comment type="caution">
    <text evidence="8">The sequence shown here is derived from an EMBL/GenBank/DDBJ whole genome shotgun (WGS) entry which is preliminary data.</text>
</comment>
<dbReference type="AlphaFoldDB" id="A0A1X0QDY4"/>
<dbReference type="PANTHER" id="PTHR14226:SF29">
    <property type="entry name" value="NEUROPATHY TARGET ESTERASE SWS"/>
    <property type="match status" value="1"/>
</dbReference>
<dbReference type="Proteomes" id="UP000192356">
    <property type="component" value="Unassembled WGS sequence"/>
</dbReference>
<dbReference type="VEuPathDB" id="MicrosporidiaDB:A0H76_2812"/>
<feature type="short sequence motif" description="GXSXG" evidence="5">
    <location>
        <begin position="511"/>
        <end position="515"/>
    </location>
</feature>
<evidence type="ECO:0000256" key="4">
    <source>
        <dbReference type="ARBA" id="ARBA00023098"/>
    </source>
</evidence>
<proteinExistence type="inferred from homology"/>